<protein>
    <submittedName>
        <fullName evidence="4">GAF domain-containing protein</fullName>
    </submittedName>
</protein>
<dbReference type="SMART" id="SM00331">
    <property type="entry name" value="PP2C_SIG"/>
    <property type="match status" value="1"/>
</dbReference>
<dbReference type="OrthoDB" id="118142at2"/>
<dbReference type="Gene3D" id="3.60.40.10">
    <property type="entry name" value="PPM-type phosphatase domain"/>
    <property type="match status" value="1"/>
</dbReference>
<keyword evidence="5" id="KW-1185">Reference proteome</keyword>
<feature type="domain" description="GAF" evidence="2">
    <location>
        <begin position="26"/>
        <end position="171"/>
    </location>
</feature>
<dbReference type="InterPro" id="IPR036457">
    <property type="entry name" value="PPM-type-like_dom_sf"/>
</dbReference>
<dbReference type="Pfam" id="PF07228">
    <property type="entry name" value="SpoIIE"/>
    <property type="match status" value="1"/>
</dbReference>
<dbReference type="Pfam" id="PF01590">
    <property type="entry name" value="GAF"/>
    <property type="match status" value="1"/>
</dbReference>
<evidence type="ECO:0000313" key="5">
    <source>
        <dbReference type="Proteomes" id="UP000272729"/>
    </source>
</evidence>
<dbReference type="InterPro" id="IPR001932">
    <property type="entry name" value="PPM-type_phosphatase-like_dom"/>
</dbReference>
<dbReference type="PANTHER" id="PTHR43156">
    <property type="entry name" value="STAGE II SPORULATION PROTEIN E-RELATED"/>
    <property type="match status" value="1"/>
</dbReference>
<gene>
    <name evidence="4" type="ORF">DFJ66_8152</name>
</gene>
<name>A0A495XJT1_9PSEU</name>
<dbReference type="SUPFAM" id="SSF81606">
    <property type="entry name" value="PP2C-like"/>
    <property type="match status" value="1"/>
</dbReference>
<accession>A0A495XJT1</accession>
<dbReference type="SMART" id="SM00065">
    <property type="entry name" value="GAF"/>
    <property type="match status" value="1"/>
</dbReference>
<dbReference type="SUPFAM" id="SSF55781">
    <property type="entry name" value="GAF domain-like"/>
    <property type="match status" value="1"/>
</dbReference>
<dbReference type="AlphaFoldDB" id="A0A495XJT1"/>
<dbReference type="Proteomes" id="UP000272729">
    <property type="component" value="Unassembled WGS sequence"/>
</dbReference>
<dbReference type="GO" id="GO:0016791">
    <property type="term" value="F:phosphatase activity"/>
    <property type="evidence" value="ECO:0007669"/>
    <property type="project" value="TreeGrafter"/>
</dbReference>
<dbReference type="RefSeq" id="WP_121229828.1">
    <property type="nucleotide sequence ID" value="NZ_JBIUBA010000006.1"/>
</dbReference>
<dbReference type="Gene3D" id="3.30.450.40">
    <property type="match status" value="1"/>
</dbReference>
<keyword evidence="1" id="KW-0378">Hydrolase</keyword>
<dbReference type="EMBL" id="RBXR01000001">
    <property type="protein sequence ID" value="RKT74781.1"/>
    <property type="molecule type" value="Genomic_DNA"/>
</dbReference>
<dbReference type="InterPro" id="IPR003018">
    <property type="entry name" value="GAF"/>
</dbReference>
<dbReference type="PANTHER" id="PTHR43156:SF2">
    <property type="entry name" value="STAGE II SPORULATION PROTEIN E"/>
    <property type="match status" value="1"/>
</dbReference>
<reference evidence="4 5" key="1">
    <citation type="submission" date="2018-10" db="EMBL/GenBank/DDBJ databases">
        <title>Sequencing the genomes of 1000 actinobacteria strains.</title>
        <authorList>
            <person name="Klenk H.-P."/>
        </authorList>
    </citation>
    <scope>NUCLEOTIDE SEQUENCE [LARGE SCALE GENOMIC DNA]</scope>
    <source>
        <strain evidence="4 5">DSM 43911</strain>
    </source>
</reference>
<evidence type="ECO:0000256" key="1">
    <source>
        <dbReference type="ARBA" id="ARBA00022801"/>
    </source>
</evidence>
<evidence type="ECO:0000313" key="4">
    <source>
        <dbReference type="EMBL" id="RKT74781.1"/>
    </source>
</evidence>
<feature type="domain" description="PPM-type phosphatase" evidence="3">
    <location>
        <begin position="188"/>
        <end position="400"/>
    </location>
</feature>
<dbReference type="InterPro" id="IPR029016">
    <property type="entry name" value="GAF-like_dom_sf"/>
</dbReference>
<proteinExistence type="predicted"/>
<sequence>MGDERVSEARLRVLEAITDSTLRELDLDKLFEVLLGRVRDLLSVDTVTVLLTDPGGGQLVARATRGLEEEVFHGVRVPVGSGFAGRVAQTREPVQLSHVDETTVVNPLLWRRGLRALLGVPMVAGGDLVGVVHVGSLVDREFTEEEVDLLRLIADRLAVGVHAHRSRAERDAAAVLQDSLLPGHLPTTEGWGLAARYVPGAGSGVGGDWYDVFALPGGRLGLVIGDVVGHGLAAAVVMGRLRSALRAYALEFDDPAEVLGKLDRKAGHFEHNTMATVAYAVIHTATARMDLSIAGHPRPVLAVPGRDTVLLEGVVDPPIGFTLAVTGRHTTTVELPAGSLVVLYTDGLVERRDEALDRRLEFLRRTVTATPAETACARIMDRLVGNHPAADDIALLAVHRTDPRADRR</sequence>
<dbReference type="InterPro" id="IPR052016">
    <property type="entry name" value="Bact_Sigma-Reg"/>
</dbReference>
<evidence type="ECO:0000259" key="2">
    <source>
        <dbReference type="SMART" id="SM00065"/>
    </source>
</evidence>
<evidence type="ECO:0000259" key="3">
    <source>
        <dbReference type="SMART" id="SM00331"/>
    </source>
</evidence>
<comment type="caution">
    <text evidence="4">The sequence shown here is derived from an EMBL/GenBank/DDBJ whole genome shotgun (WGS) entry which is preliminary data.</text>
</comment>
<organism evidence="4 5">
    <name type="scientific">Saccharothrix variisporea</name>
    <dbReference type="NCBI Taxonomy" id="543527"/>
    <lineage>
        <taxon>Bacteria</taxon>
        <taxon>Bacillati</taxon>
        <taxon>Actinomycetota</taxon>
        <taxon>Actinomycetes</taxon>
        <taxon>Pseudonocardiales</taxon>
        <taxon>Pseudonocardiaceae</taxon>
        <taxon>Saccharothrix</taxon>
    </lineage>
</organism>